<dbReference type="Proteomes" id="UP000324800">
    <property type="component" value="Unassembled WGS sequence"/>
</dbReference>
<dbReference type="InterPro" id="IPR052766">
    <property type="entry name" value="S41A_metabolite_peptidase"/>
</dbReference>
<proteinExistence type="predicted"/>
<evidence type="ECO:0000259" key="2">
    <source>
        <dbReference type="Pfam" id="PF03572"/>
    </source>
</evidence>
<gene>
    <name evidence="3" type="ORF">EZS28_035571</name>
</gene>
<dbReference type="AlphaFoldDB" id="A0A5J4UG99"/>
<organism evidence="3 4">
    <name type="scientific">Streblomastix strix</name>
    <dbReference type="NCBI Taxonomy" id="222440"/>
    <lineage>
        <taxon>Eukaryota</taxon>
        <taxon>Metamonada</taxon>
        <taxon>Preaxostyla</taxon>
        <taxon>Oxymonadida</taxon>
        <taxon>Streblomastigidae</taxon>
        <taxon>Streblomastix</taxon>
    </lineage>
</organism>
<keyword evidence="1" id="KW-0732">Signal</keyword>
<dbReference type="InterPro" id="IPR029045">
    <property type="entry name" value="ClpP/crotonase-like_dom_sf"/>
</dbReference>
<feature type="chain" id="PRO_5023845968" description="Tail specific protease domain-containing protein" evidence="1">
    <location>
        <begin position="21"/>
        <end position="674"/>
    </location>
</feature>
<dbReference type="PANTHER" id="PTHR37049">
    <property type="entry name" value="PEPTIDASE S41 FAMILY PROTEIN"/>
    <property type="match status" value="1"/>
</dbReference>
<dbReference type="InterPro" id="IPR005151">
    <property type="entry name" value="Tail-specific_protease"/>
</dbReference>
<sequence length="674" mass="75244">MRFNFLIWALLLVLTATCKSGHNTHIELINENAVAKSQNIDPCTNDSTVSPGTCQCTSANHPIGCTPVACQSSTQTHPCLCTGTNADTATCECTSEKHPNNCTCSTSYHLDGCSCNMKEGQQYPLEQGLACMRSIPLTSTEKSTTIALLKNYLSGYVFLDTSLNPPGAPIGYGKHAVDIMGTLDSIGANSSYTNTFDFYEDIMVLLNNLKDPHTIFTPPCVSNLYYIVATPQIHKNITDSSYYVTASQYEVKYINWKGLPIYSSGTTLNEGSQDPIEAIVQFADEEVSISKNPVARLNQALKTNLWQRNAQRFKHPEMNKVTMQIINPADLARIYTLTYTVQVYASDDVNKLKDECPLNSEYSILASNENKDGIWMKMKNTIKKILNKTIQLINGLMKRMKKNDDENEKRRHFEEIIHKLDEEQTKITRDIEEIIHPKLLIHDVDEDMNLTTHSTNQDEHQKDLIIAYHIPSLDLGVLVISTFSPDSLDSFAHAIFNAIKEFANSSGTHKSSKLMIDVRGNGGGKVVAGRQALNFIFPQAGHPIYQTTDQMKTTSNNELTKLMAYASSHWQNTSTLALDVETMQGKPTFYTQGNRQRTTTSPTNTSKTLTVDLTDKYVLYMGNTDVYKTLTANWNLKRKELFSPENVLVITDGICGSTCSQFVKHIGDKHLGRV</sequence>
<name>A0A5J4UG99_9EUKA</name>
<dbReference type="Gene3D" id="3.90.226.10">
    <property type="entry name" value="2-enoyl-CoA Hydratase, Chain A, domain 1"/>
    <property type="match status" value="1"/>
</dbReference>
<dbReference type="OrthoDB" id="2437318at2759"/>
<dbReference type="SUPFAM" id="SSF52096">
    <property type="entry name" value="ClpP/crotonase"/>
    <property type="match status" value="1"/>
</dbReference>
<accession>A0A5J4UG99</accession>
<evidence type="ECO:0000256" key="1">
    <source>
        <dbReference type="SAM" id="SignalP"/>
    </source>
</evidence>
<dbReference type="GO" id="GO:0006508">
    <property type="term" value="P:proteolysis"/>
    <property type="evidence" value="ECO:0007669"/>
    <property type="project" value="InterPro"/>
</dbReference>
<evidence type="ECO:0000313" key="4">
    <source>
        <dbReference type="Proteomes" id="UP000324800"/>
    </source>
</evidence>
<dbReference type="GO" id="GO:0008236">
    <property type="term" value="F:serine-type peptidase activity"/>
    <property type="evidence" value="ECO:0007669"/>
    <property type="project" value="InterPro"/>
</dbReference>
<feature type="signal peptide" evidence="1">
    <location>
        <begin position="1"/>
        <end position="20"/>
    </location>
</feature>
<dbReference type="PANTHER" id="PTHR37049:SF4">
    <property type="entry name" value="RHODANESE DOMAIN-CONTAINING PROTEIN"/>
    <property type="match status" value="1"/>
</dbReference>
<evidence type="ECO:0000313" key="3">
    <source>
        <dbReference type="EMBL" id="KAA6368902.1"/>
    </source>
</evidence>
<feature type="domain" description="Tail specific protease" evidence="2">
    <location>
        <begin position="474"/>
        <end position="668"/>
    </location>
</feature>
<comment type="caution">
    <text evidence="3">The sequence shown here is derived from an EMBL/GenBank/DDBJ whole genome shotgun (WGS) entry which is preliminary data.</text>
</comment>
<dbReference type="EMBL" id="SNRW01016882">
    <property type="protein sequence ID" value="KAA6368902.1"/>
    <property type="molecule type" value="Genomic_DNA"/>
</dbReference>
<protein>
    <recommendedName>
        <fullName evidence="2">Tail specific protease domain-containing protein</fullName>
    </recommendedName>
</protein>
<dbReference type="Pfam" id="PF03572">
    <property type="entry name" value="Peptidase_S41"/>
    <property type="match status" value="1"/>
</dbReference>
<reference evidence="3 4" key="1">
    <citation type="submission" date="2019-03" db="EMBL/GenBank/DDBJ databases">
        <title>Single cell metagenomics reveals metabolic interactions within the superorganism composed of flagellate Streblomastix strix and complex community of Bacteroidetes bacteria on its surface.</title>
        <authorList>
            <person name="Treitli S.C."/>
            <person name="Kolisko M."/>
            <person name="Husnik F."/>
            <person name="Keeling P."/>
            <person name="Hampl V."/>
        </authorList>
    </citation>
    <scope>NUCLEOTIDE SEQUENCE [LARGE SCALE GENOMIC DNA]</scope>
    <source>
        <strain evidence="3">ST1C</strain>
    </source>
</reference>